<dbReference type="AlphaFoldDB" id="A0A7J0BTZ6"/>
<evidence type="ECO:0000313" key="2">
    <source>
        <dbReference type="EMBL" id="GFM37138.1"/>
    </source>
</evidence>
<evidence type="ECO:0000313" key="3">
    <source>
        <dbReference type="Proteomes" id="UP000503820"/>
    </source>
</evidence>
<keyword evidence="3" id="KW-1185">Reference proteome</keyword>
<sequence>MPLFERVLERIADPATVQFYREFRKREHYSFAEFLHGYFYLRFPYFYIGVGKGHHPLARYLSDPLCWLAERLGLWKPGAFARPKGTGGFADTYHGKTLRTESTRKLIRVNREIALPDLEKVLPYSMAKDIILRNPDHIAVFDCPCRVNSDNPCLPLDVCLIVGEPFVSFLELHHANNARRVSPEEAVGIVEASNRRGHVSHAFFKEAMLGRYYAICNCCACCCGAMKAHFSGVPMLEASGYLAVVDADACVGCGKCAKKCQFSAISLQDGLAVVDAEACMGCGVCRFQCAKDAIGLVRNDAASEPLEIDELVARRAA</sequence>
<feature type="domain" description="4Fe-4S ferredoxin-type" evidence="1">
    <location>
        <begin position="241"/>
        <end position="270"/>
    </location>
</feature>
<proteinExistence type="predicted"/>
<dbReference type="SUPFAM" id="SSF54862">
    <property type="entry name" value="4Fe-4S ferredoxins"/>
    <property type="match status" value="1"/>
</dbReference>
<dbReference type="Gene3D" id="3.30.70.20">
    <property type="match status" value="1"/>
</dbReference>
<dbReference type="RefSeq" id="WP_174409777.1">
    <property type="nucleotide sequence ID" value="NZ_BLVP01000008.1"/>
</dbReference>
<gene>
    <name evidence="2" type="ORF">DSM19430T_18220</name>
</gene>
<dbReference type="Proteomes" id="UP000503820">
    <property type="component" value="Unassembled WGS sequence"/>
</dbReference>
<dbReference type="InterPro" id="IPR017896">
    <property type="entry name" value="4Fe4S_Fe-S-bd"/>
</dbReference>
<dbReference type="Pfam" id="PF00037">
    <property type="entry name" value="Fer4"/>
    <property type="match status" value="1"/>
</dbReference>
<reference evidence="2 3" key="1">
    <citation type="submission" date="2020-05" db="EMBL/GenBank/DDBJ databases">
        <title>Draft genome sequence of Desulfovibrio psychrotolerans JS1T.</title>
        <authorList>
            <person name="Ueno A."/>
            <person name="Tamazawa S."/>
            <person name="Tamamura S."/>
            <person name="Murakami T."/>
            <person name="Kiyama T."/>
            <person name="Inomata H."/>
            <person name="Amano Y."/>
            <person name="Miyakawa K."/>
            <person name="Tamaki H."/>
            <person name="Naganuma T."/>
            <person name="Kaneko K."/>
        </authorList>
    </citation>
    <scope>NUCLEOTIDE SEQUENCE [LARGE SCALE GENOMIC DNA]</scope>
    <source>
        <strain evidence="2 3">JS1</strain>
    </source>
</reference>
<dbReference type="PROSITE" id="PS51379">
    <property type="entry name" value="4FE4S_FER_2"/>
    <property type="match status" value="2"/>
</dbReference>
<accession>A0A7J0BTZ6</accession>
<protein>
    <recommendedName>
        <fullName evidence="1">4Fe-4S ferredoxin-type domain-containing protein</fullName>
    </recommendedName>
</protein>
<comment type="caution">
    <text evidence="2">The sequence shown here is derived from an EMBL/GenBank/DDBJ whole genome shotgun (WGS) entry which is preliminary data.</text>
</comment>
<organism evidence="2 3">
    <name type="scientific">Desulfovibrio psychrotolerans</name>
    <dbReference type="NCBI Taxonomy" id="415242"/>
    <lineage>
        <taxon>Bacteria</taxon>
        <taxon>Pseudomonadati</taxon>
        <taxon>Thermodesulfobacteriota</taxon>
        <taxon>Desulfovibrionia</taxon>
        <taxon>Desulfovibrionales</taxon>
        <taxon>Desulfovibrionaceae</taxon>
        <taxon>Desulfovibrio</taxon>
    </lineage>
</organism>
<name>A0A7J0BTZ6_9BACT</name>
<evidence type="ECO:0000259" key="1">
    <source>
        <dbReference type="PROSITE" id="PS51379"/>
    </source>
</evidence>
<dbReference type="EMBL" id="BLVP01000008">
    <property type="protein sequence ID" value="GFM37138.1"/>
    <property type="molecule type" value="Genomic_DNA"/>
</dbReference>
<feature type="domain" description="4Fe-4S ferredoxin-type" evidence="1">
    <location>
        <begin position="272"/>
        <end position="299"/>
    </location>
</feature>